<keyword evidence="3" id="KW-0812">Transmembrane</keyword>
<reference evidence="6" key="1">
    <citation type="journal article" date="2019" name="Int. J. Syst. Evol. Microbiol.">
        <title>The Global Catalogue of Microorganisms (GCM) 10K type strain sequencing project: providing services to taxonomists for standard genome sequencing and annotation.</title>
        <authorList>
            <consortium name="The Broad Institute Genomics Platform"/>
            <consortium name="The Broad Institute Genome Sequencing Center for Infectious Disease"/>
            <person name="Wu L."/>
            <person name="Ma J."/>
        </authorList>
    </citation>
    <scope>NUCLEOTIDE SEQUENCE [LARGE SCALE GENOMIC DNA]</scope>
    <source>
        <strain evidence="6">JCM 17938</strain>
    </source>
</reference>
<dbReference type="SMART" id="SM00220">
    <property type="entry name" value="S_TKc"/>
    <property type="match status" value="1"/>
</dbReference>
<accession>A0ABP8TW82</accession>
<dbReference type="CDD" id="cd13973">
    <property type="entry name" value="PK_MviN-like"/>
    <property type="match status" value="1"/>
</dbReference>
<dbReference type="EMBL" id="BAABHJ010000040">
    <property type="protein sequence ID" value="GAA4618060.1"/>
    <property type="molecule type" value="Genomic_DNA"/>
</dbReference>
<comment type="caution">
    <text evidence="5">The sequence shown here is derived from an EMBL/GenBank/DDBJ whole genome shotgun (WGS) entry which is preliminary data.</text>
</comment>
<evidence type="ECO:0000256" key="1">
    <source>
        <dbReference type="ARBA" id="ARBA00023170"/>
    </source>
</evidence>
<dbReference type="RefSeq" id="WP_345366273.1">
    <property type="nucleotide sequence ID" value="NZ_BAABHJ010000040.1"/>
</dbReference>
<feature type="region of interest" description="Disordered" evidence="2">
    <location>
        <begin position="367"/>
        <end position="425"/>
    </location>
</feature>
<dbReference type="PROSITE" id="PS50011">
    <property type="entry name" value="PROTEIN_KINASE_DOM"/>
    <property type="match status" value="1"/>
</dbReference>
<feature type="compositionally biased region" description="Polar residues" evidence="2">
    <location>
        <begin position="275"/>
        <end position="288"/>
    </location>
</feature>
<dbReference type="SUPFAM" id="SSF56112">
    <property type="entry name" value="Protein kinase-like (PK-like)"/>
    <property type="match status" value="1"/>
</dbReference>
<dbReference type="InterPro" id="IPR000719">
    <property type="entry name" value="Prot_kinase_dom"/>
</dbReference>
<evidence type="ECO:0000313" key="5">
    <source>
        <dbReference type="EMBL" id="GAA4618060.1"/>
    </source>
</evidence>
<dbReference type="InterPro" id="IPR011009">
    <property type="entry name" value="Kinase-like_dom_sf"/>
</dbReference>
<feature type="transmembrane region" description="Helical" evidence="3">
    <location>
        <begin position="346"/>
        <end position="365"/>
    </location>
</feature>
<dbReference type="InterPro" id="IPR008979">
    <property type="entry name" value="Galactose-bd-like_sf"/>
</dbReference>
<evidence type="ECO:0000256" key="2">
    <source>
        <dbReference type="SAM" id="MobiDB-lite"/>
    </source>
</evidence>
<dbReference type="Gene3D" id="2.60.120.260">
    <property type="entry name" value="Galactose-binding domain-like"/>
    <property type="match status" value="1"/>
</dbReference>
<feature type="compositionally biased region" description="Basic and acidic residues" evidence="2">
    <location>
        <begin position="394"/>
        <end position="425"/>
    </location>
</feature>
<keyword evidence="1" id="KW-0675">Receptor</keyword>
<proteinExistence type="predicted"/>
<dbReference type="SUPFAM" id="SSF49785">
    <property type="entry name" value="Galactose-binding domain-like"/>
    <property type="match status" value="1"/>
</dbReference>
<feature type="region of interest" description="Disordered" evidence="2">
    <location>
        <begin position="270"/>
        <end position="340"/>
    </location>
</feature>
<keyword evidence="6" id="KW-1185">Reference proteome</keyword>
<evidence type="ECO:0000259" key="4">
    <source>
        <dbReference type="PROSITE" id="PS50011"/>
    </source>
</evidence>
<feature type="domain" description="Protein kinase" evidence="4">
    <location>
        <begin position="25"/>
        <end position="335"/>
    </location>
</feature>
<dbReference type="Gene3D" id="1.10.510.10">
    <property type="entry name" value="Transferase(Phosphotransferase) domain 1"/>
    <property type="match status" value="1"/>
</dbReference>
<dbReference type="Proteomes" id="UP001500212">
    <property type="component" value="Unassembled WGS sequence"/>
</dbReference>
<evidence type="ECO:0000313" key="6">
    <source>
        <dbReference type="Proteomes" id="UP001500212"/>
    </source>
</evidence>
<dbReference type="Gene3D" id="3.30.200.20">
    <property type="entry name" value="Phosphorylase Kinase, domain 1"/>
    <property type="match status" value="1"/>
</dbReference>
<feature type="compositionally biased region" description="Pro residues" evidence="2">
    <location>
        <begin position="315"/>
        <end position="325"/>
    </location>
</feature>
<protein>
    <recommendedName>
        <fullName evidence="4">Protein kinase domain-containing protein</fullName>
    </recommendedName>
</protein>
<gene>
    <name evidence="5" type="ORF">GCM10023195_80930</name>
</gene>
<sequence>MRPPTPDAALSTSVIEPGTRLAGRYRLDDRVSEAGGSTFWKATDEILARSVAVLTFAPGFPRVNDVVTAARAASRLTDPRLTQVFDADDSGERAYVVSEWVTGETLEDLLAQGPMESDRAAAFLLEAAEALTSAHAAGLAHLCLTPHNLVWTSGGTVKITGLGVEAVLSGAESDTPALDDVQGLGAMLYAALTGHWPGGEGTVLPPAPTGPDGRPLLPSQVRAGIPHNLDAVVGRALGLAVHGAPERFDSPAAFADALAKVPRSPLPFVPLVGSTPPSVVSRPDSNPDGTAKMSATAAQPIPPVQTVPDSARMRPPQPPQRPQPPQHTTGGHRAGGGQGGSFNKPLVAVVVVVVLIVVAVGGWALSQMSDGNGDKNAKGGTQTSPVQPPSPKVSELKVDHVLLDNDPPHEDTTAPRDLDKATDKSKSSYWSTQHYYGADFGGQRSGIGLVLDMGKTVTVDKVTVSMPDGSPGRVELHVGDSAKASGSSTQDTGDAVGTFTLKGKQAKGQYVILWFTKLPRAGMFQIKVKDVTVYGAG</sequence>
<evidence type="ECO:0000256" key="3">
    <source>
        <dbReference type="SAM" id="Phobius"/>
    </source>
</evidence>
<keyword evidence="3" id="KW-1133">Transmembrane helix</keyword>
<keyword evidence="3" id="KW-0472">Membrane</keyword>
<organism evidence="5 6">
    <name type="scientific">Actinoallomurus liliacearum</name>
    <dbReference type="NCBI Taxonomy" id="1080073"/>
    <lineage>
        <taxon>Bacteria</taxon>
        <taxon>Bacillati</taxon>
        <taxon>Actinomycetota</taxon>
        <taxon>Actinomycetes</taxon>
        <taxon>Streptosporangiales</taxon>
        <taxon>Thermomonosporaceae</taxon>
        <taxon>Actinoallomurus</taxon>
    </lineage>
</organism>
<name>A0ABP8TW82_9ACTN</name>